<dbReference type="AlphaFoldDB" id="A0A1L3MEB1"/>
<reference evidence="1 2" key="1">
    <citation type="submission" date="2015-11" db="EMBL/GenBank/DDBJ databases">
        <authorList>
            <person name="Zhang Y."/>
            <person name="Guo Z."/>
        </authorList>
    </citation>
    <scope>NUCLEOTIDE SEQUENCE [LARGE SCALE GENOMIC DNA]</scope>
    <source>
        <strain evidence="1 2">YFY001</strain>
    </source>
</reference>
<dbReference type="Proteomes" id="UP000182938">
    <property type="component" value="Chromosome"/>
</dbReference>
<organism evidence="1 2">
    <name type="scientific">Janibacter indicus</name>
    <dbReference type="NCBI Taxonomy" id="857417"/>
    <lineage>
        <taxon>Bacteria</taxon>
        <taxon>Bacillati</taxon>
        <taxon>Actinomycetota</taxon>
        <taxon>Actinomycetes</taxon>
        <taxon>Micrococcales</taxon>
        <taxon>Intrasporangiaceae</taxon>
        <taxon>Janibacter</taxon>
    </lineage>
</organism>
<name>A0A1L3MEB1_9MICO</name>
<gene>
    <name evidence="1" type="ORF">ASJ30_03185</name>
</gene>
<dbReference type="InterPro" id="IPR035944">
    <property type="entry name" value="YfbM-like_sf"/>
</dbReference>
<evidence type="ECO:0000313" key="1">
    <source>
        <dbReference type="EMBL" id="APH00660.1"/>
    </source>
</evidence>
<sequence>MVGLGIRYTAYALDPHQTEQVIARPANLLFGYCAHEVWGEQTRLRDEDTLDRDKAWSDVQRATGTADDEAARPAYRMFEGQPTWTDRGHVSWTRVLTPPDVPATAEDLMALDDDAVARHLAQWRGERGTESARYTLQFLQSARSFRTALARDGRGMVYRIG</sequence>
<protein>
    <recommendedName>
        <fullName evidence="3">DUF1877 family protein</fullName>
    </recommendedName>
</protein>
<evidence type="ECO:0008006" key="3">
    <source>
        <dbReference type="Google" id="ProtNLM"/>
    </source>
</evidence>
<keyword evidence="2" id="KW-1185">Reference proteome</keyword>
<evidence type="ECO:0000313" key="2">
    <source>
        <dbReference type="Proteomes" id="UP000182938"/>
    </source>
</evidence>
<dbReference type="KEGG" id="jte:ASJ30_03185"/>
<accession>A0A1L3MEB1</accession>
<proteinExistence type="predicted"/>
<dbReference type="EMBL" id="CP013290">
    <property type="protein sequence ID" value="APH00660.1"/>
    <property type="molecule type" value="Genomic_DNA"/>
</dbReference>
<dbReference type="Gene3D" id="3.40.1760.10">
    <property type="entry name" value="YfbM-like super family"/>
    <property type="match status" value="1"/>
</dbReference>